<evidence type="ECO:0000256" key="7">
    <source>
        <dbReference type="ARBA" id="ARBA00023012"/>
    </source>
</evidence>
<dbReference type="InterPro" id="IPR039420">
    <property type="entry name" value="WalR-like"/>
</dbReference>
<evidence type="ECO:0000256" key="1">
    <source>
        <dbReference type="ARBA" id="ARBA00004496"/>
    </source>
</evidence>
<dbReference type="SMART" id="SM00448">
    <property type="entry name" value="REC"/>
    <property type="match status" value="1"/>
</dbReference>
<dbReference type="Pfam" id="PF00486">
    <property type="entry name" value="Trans_reg_C"/>
    <property type="match status" value="1"/>
</dbReference>
<keyword evidence="7" id="KW-0902">Two-component regulatory system</keyword>
<evidence type="ECO:0000256" key="2">
    <source>
        <dbReference type="ARBA" id="ARBA00013332"/>
    </source>
</evidence>
<dbReference type="InterPro" id="IPR016032">
    <property type="entry name" value="Sig_transdc_resp-reg_C-effctor"/>
</dbReference>
<sequence length="259" mass="29158">MAESDPPCHTLVIYGALKWQRPLQWCCEDMTGKCILLVEDEPAIRTMVVMALARAGFETLEAGDAAEADRVLADRRPDLLLLDWMLPGASGIELARRLQKDDYTKDLPIIMLTARSEEDDRVRGLEVGADDYITKPFSPRELIARINAVLRRASPDNLEGIFSAEGLKLDAQSHRVSANEQPLDVGPTEFRLLHFFMSHPERVYSRSQLLDRVWSRGAVVEERTVDVHIRRLRKALIPSGHDSLIQTVRGAGYRFSPDG</sequence>
<evidence type="ECO:0000256" key="10">
    <source>
        <dbReference type="ARBA" id="ARBA00023159"/>
    </source>
</evidence>
<evidence type="ECO:0000259" key="13">
    <source>
        <dbReference type="SMART" id="SM00448"/>
    </source>
</evidence>
<dbReference type="Gene3D" id="1.10.10.10">
    <property type="entry name" value="Winged helix-like DNA-binding domain superfamily/Winged helix DNA-binding domain"/>
    <property type="match status" value="1"/>
</dbReference>
<dbReference type="SMART" id="SM00862">
    <property type="entry name" value="Trans_reg_C"/>
    <property type="match status" value="1"/>
</dbReference>
<dbReference type="SUPFAM" id="SSF52172">
    <property type="entry name" value="CheY-like"/>
    <property type="match status" value="1"/>
</dbReference>
<dbReference type="InterPro" id="IPR011006">
    <property type="entry name" value="CheY-like_superfamily"/>
</dbReference>
<gene>
    <name evidence="15" type="ORF">SAMN03097708_01400</name>
</gene>
<evidence type="ECO:0000256" key="9">
    <source>
        <dbReference type="ARBA" id="ARBA00023125"/>
    </source>
</evidence>
<name>A0A1G5Q6K3_9GAMM</name>
<evidence type="ECO:0000256" key="3">
    <source>
        <dbReference type="ARBA" id="ARBA00022448"/>
    </source>
</evidence>
<evidence type="ECO:0000313" key="16">
    <source>
        <dbReference type="Proteomes" id="UP000199648"/>
    </source>
</evidence>
<keyword evidence="11" id="KW-0804">Transcription</keyword>
<keyword evidence="16" id="KW-1185">Reference proteome</keyword>
<dbReference type="InterPro" id="IPR001867">
    <property type="entry name" value="OmpR/PhoB-type_DNA-bd"/>
</dbReference>
<dbReference type="Proteomes" id="UP000199648">
    <property type="component" value="Unassembled WGS sequence"/>
</dbReference>
<keyword evidence="6" id="KW-0592">Phosphate transport</keyword>
<dbReference type="Gene3D" id="3.40.50.2300">
    <property type="match status" value="1"/>
</dbReference>
<dbReference type="CDD" id="cd00383">
    <property type="entry name" value="trans_reg_C"/>
    <property type="match status" value="1"/>
</dbReference>
<dbReference type="SUPFAM" id="SSF46894">
    <property type="entry name" value="C-terminal effector domain of the bipartite response regulators"/>
    <property type="match status" value="1"/>
</dbReference>
<evidence type="ECO:0000256" key="5">
    <source>
        <dbReference type="ARBA" id="ARBA00022553"/>
    </source>
</evidence>
<reference evidence="15 16" key="1">
    <citation type="submission" date="2016-10" db="EMBL/GenBank/DDBJ databases">
        <authorList>
            <person name="de Groot N.N."/>
        </authorList>
    </citation>
    <scope>NUCLEOTIDE SEQUENCE [LARGE SCALE GENOMIC DNA]</scope>
    <source>
        <strain evidence="15 16">HLD2</strain>
    </source>
</reference>
<dbReference type="GO" id="GO:0005829">
    <property type="term" value="C:cytosol"/>
    <property type="evidence" value="ECO:0007669"/>
    <property type="project" value="TreeGrafter"/>
</dbReference>
<evidence type="ECO:0000256" key="6">
    <source>
        <dbReference type="ARBA" id="ARBA00022592"/>
    </source>
</evidence>
<evidence type="ECO:0000256" key="12">
    <source>
        <dbReference type="ARBA" id="ARBA00024735"/>
    </source>
</evidence>
<dbReference type="EMBL" id="FMWD01000004">
    <property type="protein sequence ID" value="SCZ57292.1"/>
    <property type="molecule type" value="Genomic_DNA"/>
</dbReference>
<dbReference type="Gene3D" id="6.10.250.690">
    <property type="match status" value="1"/>
</dbReference>
<dbReference type="CDD" id="cd17618">
    <property type="entry name" value="REC_OmpR_PhoB"/>
    <property type="match status" value="1"/>
</dbReference>
<dbReference type="FunFam" id="1.10.10.10:FF:000011">
    <property type="entry name" value="Phosphate regulon transcriptional regulator PhoB"/>
    <property type="match status" value="1"/>
</dbReference>
<dbReference type="Pfam" id="PF00072">
    <property type="entry name" value="Response_reg"/>
    <property type="match status" value="1"/>
</dbReference>
<dbReference type="STRING" id="415747.SAMN03097708_01400"/>
<dbReference type="InterPro" id="IPR001789">
    <property type="entry name" value="Sig_transdc_resp-reg_receiver"/>
</dbReference>
<dbReference type="InterPro" id="IPR036388">
    <property type="entry name" value="WH-like_DNA-bd_sf"/>
</dbReference>
<dbReference type="AlphaFoldDB" id="A0A1G5Q6K3"/>
<proteinExistence type="predicted"/>
<dbReference type="GO" id="GO:0000976">
    <property type="term" value="F:transcription cis-regulatory region binding"/>
    <property type="evidence" value="ECO:0007669"/>
    <property type="project" value="TreeGrafter"/>
</dbReference>
<evidence type="ECO:0000259" key="14">
    <source>
        <dbReference type="SMART" id="SM00862"/>
    </source>
</evidence>
<protein>
    <recommendedName>
        <fullName evidence="2">Phosphate regulon transcriptional regulatory protein PhoB</fullName>
    </recommendedName>
</protein>
<dbReference type="NCBIfam" id="TIGR02154">
    <property type="entry name" value="PhoB"/>
    <property type="match status" value="1"/>
</dbReference>
<dbReference type="GO" id="GO:0006355">
    <property type="term" value="P:regulation of DNA-templated transcription"/>
    <property type="evidence" value="ECO:0007669"/>
    <property type="project" value="InterPro"/>
</dbReference>
<dbReference type="InterPro" id="IPR011879">
    <property type="entry name" value="Sig_transdc_resp-reg_PhoB"/>
</dbReference>
<dbReference type="GO" id="GO:0000156">
    <property type="term" value="F:phosphorelay response regulator activity"/>
    <property type="evidence" value="ECO:0007669"/>
    <property type="project" value="InterPro"/>
</dbReference>
<evidence type="ECO:0000313" key="15">
    <source>
        <dbReference type="EMBL" id="SCZ57292.1"/>
    </source>
</evidence>
<dbReference type="PANTHER" id="PTHR48111:SF40">
    <property type="entry name" value="PHOSPHATE REGULON TRANSCRIPTIONAL REGULATORY PROTEIN PHOB"/>
    <property type="match status" value="1"/>
</dbReference>
<accession>A0A1G5Q6K3</accession>
<dbReference type="PANTHER" id="PTHR48111">
    <property type="entry name" value="REGULATOR OF RPOS"/>
    <property type="match status" value="1"/>
</dbReference>
<keyword evidence="9" id="KW-0238">DNA-binding</keyword>
<keyword evidence="4" id="KW-0963">Cytoplasm</keyword>
<feature type="domain" description="Response regulatory" evidence="13">
    <location>
        <begin position="33"/>
        <end position="146"/>
    </location>
</feature>
<evidence type="ECO:0000256" key="11">
    <source>
        <dbReference type="ARBA" id="ARBA00023163"/>
    </source>
</evidence>
<comment type="function">
    <text evidence="12">This protein is a positive regulator for the phosphate regulon. Transcription of this operon is positively regulated by PhoB and PhoR when phosphate is limited.</text>
</comment>
<keyword evidence="5" id="KW-0597">Phosphoprotein</keyword>
<evidence type="ECO:0000256" key="8">
    <source>
        <dbReference type="ARBA" id="ARBA00023015"/>
    </source>
</evidence>
<dbReference type="GO" id="GO:0032993">
    <property type="term" value="C:protein-DNA complex"/>
    <property type="evidence" value="ECO:0007669"/>
    <property type="project" value="TreeGrafter"/>
</dbReference>
<organism evidence="15 16">
    <name type="scientific">Thiohalomonas denitrificans</name>
    <dbReference type="NCBI Taxonomy" id="415747"/>
    <lineage>
        <taxon>Bacteria</taxon>
        <taxon>Pseudomonadati</taxon>
        <taxon>Pseudomonadota</taxon>
        <taxon>Gammaproteobacteria</taxon>
        <taxon>Thiohalomonadales</taxon>
        <taxon>Thiohalomonadaceae</taxon>
        <taxon>Thiohalomonas</taxon>
    </lineage>
</organism>
<comment type="subcellular location">
    <subcellularLocation>
        <location evidence="1">Cytoplasm</location>
    </subcellularLocation>
</comment>
<dbReference type="FunFam" id="3.40.50.2300:FF:000001">
    <property type="entry name" value="DNA-binding response regulator PhoB"/>
    <property type="match status" value="1"/>
</dbReference>
<feature type="domain" description="OmpR/PhoB-type" evidence="14">
    <location>
        <begin position="180"/>
        <end position="255"/>
    </location>
</feature>
<keyword evidence="8" id="KW-0805">Transcription regulation</keyword>
<dbReference type="GO" id="GO:0006817">
    <property type="term" value="P:phosphate ion transport"/>
    <property type="evidence" value="ECO:0007669"/>
    <property type="project" value="UniProtKB-KW"/>
</dbReference>
<evidence type="ECO:0000256" key="4">
    <source>
        <dbReference type="ARBA" id="ARBA00022490"/>
    </source>
</evidence>
<keyword evidence="10" id="KW-0010">Activator</keyword>
<keyword evidence="3" id="KW-0813">Transport</keyword>